<evidence type="ECO:0000313" key="3">
    <source>
        <dbReference type="EMBL" id="MBD3847380.1"/>
    </source>
</evidence>
<protein>
    <recommendedName>
        <fullName evidence="2">PIN domain-containing protein</fullName>
    </recommendedName>
</protein>
<feature type="region of interest" description="Disordered" evidence="1">
    <location>
        <begin position="1309"/>
        <end position="1332"/>
    </location>
</feature>
<comment type="caution">
    <text evidence="3">The sequence shown here is derived from an EMBL/GenBank/DDBJ whole genome shotgun (WGS) entry which is preliminary data.</text>
</comment>
<dbReference type="SMART" id="SM00028">
    <property type="entry name" value="TPR"/>
    <property type="match status" value="3"/>
</dbReference>
<proteinExistence type="predicted"/>
<name>A0A927EB49_9HYPH</name>
<sequence>MSLLAATQISKPADEQAFERASVALWRGLLDDPSVQRNGRRGQRQNGVDLFGIRNDDAEWHVGIQCKLKSEGHFLTEQEVRDEVRKALTFKPPLREYYMTTTAPDDVAMQELAREITQALAKEGKKLRVFVWGWNTLEEKISEDAAARKAFDPTYGLFSEELLDETRKISSVQVDTRSELHAGFSRIEALIVERGLAVPPGDATVALSAMEAQVDAEIDGYRDLNNDGKTLTALPLLEKLLERVKASASGRILFRIKANIGHCLLSLGKEEEAAAMLLASYEHAPDEPKAIANKAFGLLLQGKWRELLAFGTPLLGADPRNEWLAGYLVQAARFDPTISDPLSIIPQPLHNFVAVQIGYVDFVRRRRPAGEWWSIARKTVHAHPLDPHAIRFAAEADIDEISSSERFRRTQLLSPADRTRLEAAAAALTAQWERARLKDAGIQPDDAALCGNLLVALRALGDLRTGLEIARQGVSLASDDVELITRAVVLAFDAGDQAMTAELIARMPRNHDSVLLRFQFHAARAEWNDIVRLCAEDAELFPPTEAAIMAATGRLAAIKVGVADRNERAEQIAAVARDVAGDARASIIVADFARREGLESVAGAAFNAALAHIDADSHAADRQMVAHHAARRGDWSIVADLLDGHVEEHHDNDELRMLAQALVNDSPIRKRALSFFERLSDAVRALPFYLHAEGLLHFNRGALPEAEAVLRKAVAKRPDLDDYIALFSVLYRLDRGDEIKPIIDGIDLDNVAGSPGQKMFLAQVMRKAGNGDEALRYAYSVLQSAKNDPDACLRYFGLIMMDPEDGYIPGAEIVGIDTWVRLENDRHEVHAFLIEAGKDRPAEDVLGPSHPTAAAALDRKVGDEFEMPTGFGEIRRWRVTAIKHKYLHALHDVMENFEKRFPNAAGFYTVTMEDGDIQPALEQVRRVSESNRKVADLYLVHNCPINFVVSKRSRGTVGFVEYIRSLDFDIRTCDGTEVERVAARQLIEQYRDTGAVLDTYTAWTAATMDAFDVLRSVFGTIIVPQSVIDELRTVRDEQEVRAEPSMTVAWHNGEFIRQEHTAEETVARRSYIEEQMSRIEAACEIRPVSIPDEPSELAAVIYQSFGPHALDAANLADAKHVLVSEDMYFRQYGEAACSTKGAWLQVVFSFALDLGIVNHRRYVDLVVGLAWRRHGHLALNADVMLTAIREDQARDLGNFAALANFMGTRNAELRSHINVCVEFLNQLWLEHGEFDLACKRATSILIERMVRFRSKDWALVLAFIKRGCAPSIRQFLDGWIAGHCLSDDAVTAAGAEIEVVATQLRERRSARTVAGEPKTPRERVRRRRKRRR</sequence>
<dbReference type="RefSeq" id="WP_089172847.1">
    <property type="nucleotide sequence ID" value="NZ_JACXWY010000010.1"/>
</dbReference>
<feature type="compositionally biased region" description="Basic residues" evidence="1">
    <location>
        <begin position="1323"/>
        <end position="1332"/>
    </location>
</feature>
<evidence type="ECO:0000256" key="1">
    <source>
        <dbReference type="SAM" id="MobiDB-lite"/>
    </source>
</evidence>
<dbReference type="InterPro" id="IPR019734">
    <property type="entry name" value="TPR_rpt"/>
</dbReference>
<accession>A0A927EB49</accession>
<evidence type="ECO:0000259" key="2">
    <source>
        <dbReference type="Pfam" id="PF20698"/>
    </source>
</evidence>
<feature type="domain" description="PIN" evidence="2">
    <location>
        <begin position="996"/>
        <end position="1134"/>
    </location>
</feature>
<dbReference type="EMBL" id="JACXWY010000010">
    <property type="protein sequence ID" value="MBD3847380.1"/>
    <property type="molecule type" value="Genomic_DNA"/>
</dbReference>
<dbReference type="InterPro" id="IPR011990">
    <property type="entry name" value="TPR-like_helical_dom_sf"/>
</dbReference>
<dbReference type="Pfam" id="PF20698">
    <property type="entry name" value="PIN-TPR-GreABC"/>
    <property type="match status" value="1"/>
</dbReference>
<evidence type="ECO:0000313" key="4">
    <source>
        <dbReference type="Proteomes" id="UP000619295"/>
    </source>
</evidence>
<keyword evidence="4" id="KW-1185">Reference proteome</keyword>
<dbReference type="Proteomes" id="UP000619295">
    <property type="component" value="Unassembled WGS sequence"/>
</dbReference>
<dbReference type="SUPFAM" id="SSF48452">
    <property type="entry name" value="TPR-like"/>
    <property type="match status" value="1"/>
</dbReference>
<organism evidence="3 4">
    <name type="scientific">Bosea spartocytisi</name>
    <dbReference type="NCBI Taxonomy" id="2773451"/>
    <lineage>
        <taxon>Bacteria</taxon>
        <taxon>Pseudomonadati</taxon>
        <taxon>Pseudomonadota</taxon>
        <taxon>Alphaproteobacteria</taxon>
        <taxon>Hyphomicrobiales</taxon>
        <taxon>Boseaceae</taxon>
        <taxon>Bosea</taxon>
    </lineage>
</organism>
<gene>
    <name evidence="3" type="ORF">IED13_16880</name>
</gene>
<dbReference type="Gene3D" id="1.25.40.10">
    <property type="entry name" value="Tetratricopeptide repeat domain"/>
    <property type="match status" value="2"/>
</dbReference>
<reference evidence="3" key="1">
    <citation type="submission" date="2020-09" db="EMBL/GenBank/DDBJ databases">
        <title>Bosea spartocytisi sp. nov. a root nodule endophyte of Spartocytisus supranubius in the high mountain ecosystem fo the Teide National Park (Canary Islands, Spain).</title>
        <authorList>
            <person name="Pulido-Suarez L."/>
            <person name="Peix A."/>
            <person name="Igual J.M."/>
            <person name="Socas-Perez N."/>
            <person name="Velazquez E."/>
            <person name="Flores-Felix J.D."/>
            <person name="Leon-Barrios M."/>
        </authorList>
    </citation>
    <scope>NUCLEOTIDE SEQUENCE</scope>
    <source>
        <strain evidence="3">SSUT16</strain>
    </source>
</reference>
<dbReference type="InterPro" id="IPR048987">
    <property type="entry name" value="PIN-TPR-GreABC"/>
</dbReference>